<dbReference type="OMA" id="HREVEMP"/>
<dbReference type="RefSeq" id="XP_002784310.1">
    <property type="nucleotide sequence ID" value="XM_002784264.1"/>
</dbReference>
<evidence type="ECO:0000313" key="8">
    <source>
        <dbReference type="EMBL" id="EER16106.1"/>
    </source>
</evidence>
<keyword evidence="4" id="KW-0547">Nucleotide-binding</keyword>
<evidence type="ECO:0000256" key="2">
    <source>
        <dbReference type="ARBA" id="ARBA00007381"/>
    </source>
</evidence>
<dbReference type="InParanoid" id="C5KHP4"/>
<dbReference type="Proteomes" id="UP000007800">
    <property type="component" value="Unassembled WGS sequence"/>
</dbReference>
<dbReference type="InterPro" id="IPR013126">
    <property type="entry name" value="Hsp_70_fam"/>
</dbReference>
<feature type="signal peptide" evidence="7">
    <location>
        <begin position="1"/>
        <end position="26"/>
    </location>
</feature>
<sequence length="613" mass="67342">MRGAHRQHRNHAKSLFISLLVFCTLALEQEPELPIGIDFGSYALKIATVGQHSTTDLVVNSLSERSTPTAVSFAHDVRAFGTQALSDASRKPSEVFSGPEISQFRSGPFFVNGTTLRAEELVAQSLRNAKPWLARSPRPVVFTVPASASQRQRRALLHAAELAGLWVDGLVTEALAAGVVRSQDFLATNERTRTEVIVDVGAGHIEICKVKFTREEVKGLLRSSRRIIADVSLLGPCVFDDEVGTLFMDRRLADAALRRFESIHGAIPTGPSRDKARRRLELQAATVRGVLSANHEATLTVESLYNGDDLSMKLTRREFENINKDMMGRIDELIGKLSWEGVVGIELIGGGSRIPAVQQHIEAQVMMLAGRRIPLGRHLNGDEAASKGAAICASNHSLIVRDASLKGNRRIWLEDGHHRSYSIGWDGSDERTVIAPAGGELQFHREVEMPLSRGGSGILTVFESDPRATTDRPILRYQVAGLASAHLLKLVLRGDQNGIISLSHTREGDSIEVKLLDFGEMSPPPMQAGELEERKLRLDEWDRRDQDANTVLEALDRLESKMYATRDALDSDNYTVVATDEELNHIRSVLADTASVVETGRSATAEELIAQTE</sequence>
<dbReference type="GO" id="GO:0005788">
    <property type="term" value="C:endoplasmic reticulum lumen"/>
    <property type="evidence" value="ECO:0007669"/>
    <property type="project" value="UniProtKB-SubCell"/>
</dbReference>
<proteinExistence type="inferred from homology"/>
<name>C5KHP4_PERM5</name>
<evidence type="ECO:0000256" key="5">
    <source>
        <dbReference type="ARBA" id="ARBA00022840"/>
    </source>
</evidence>
<comment type="similarity">
    <text evidence="2">Belongs to the heat shock protein 70 family.</text>
</comment>
<protein>
    <submittedName>
        <fullName evidence="8">Immunoglobulin heavy chain binding protein, putative</fullName>
    </submittedName>
</protein>
<dbReference type="Gene3D" id="3.30.420.40">
    <property type="match status" value="3"/>
</dbReference>
<dbReference type="AlphaFoldDB" id="C5KHP4"/>
<dbReference type="Gene3D" id="3.30.30.30">
    <property type="match status" value="1"/>
</dbReference>
<keyword evidence="9" id="KW-1185">Reference proteome</keyword>
<dbReference type="InterPro" id="IPR018181">
    <property type="entry name" value="Heat_shock_70_CS"/>
</dbReference>
<keyword evidence="3 7" id="KW-0732">Signal</keyword>
<keyword evidence="6" id="KW-0143">Chaperone</keyword>
<dbReference type="Pfam" id="PF00012">
    <property type="entry name" value="HSP70"/>
    <property type="match status" value="1"/>
</dbReference>
<dbReference type="FunFam" id="3.30.420.40:FF:000028">
    <property type="entry name" value="heat shock 70 kDa protein-like"/>
    <property type="match status" value="1"/>
</dbReference>
<accession>C5KHP4</accession>
<evidence type="ECO:0000256" key="3">
    <source>
        <dbReference type="ARBA" id="ARBA00022729"/>
    </source>
</evidence>
<gene>
    <name evidence="8" type="ORF">Pmar_PMAR003569</name>
</gene>
<dbReference type="PANTHER" id="PTHR45639">
    <property type="entry name" value="HSC70CB, ISOFORM G-RELATED"/>
    <property type="match status" value="1"/>
</dbReference>
<reference evidence="8 9" key="1">
    <citation type="submission" date="2008-07" db="EMBL/GenBank/DDBJ databases">
        <authorList>
            <person name="El-Sayed N."/>
            <person name="Caler E."/>
            <person name="Inman J."/>
            <person name="Amedeo P."/>
            <person name="Hass B."/>
            <person name="Wortman J."/>
        </authorList>
    </citation>
    <scope>NUCLEOTIDE SEQUENCE [LARGE SCALE GENOMIC DNA]</scope>
    <source>
        <strain evidence="9">ATCC 50983 / TXsc</strain>
    </source>
</reference>
<dbReference type="EMBL" id="GG673069">
    <property type="protein sequence ID" value="EER16106.1"/>
    <property type="molecule type" value="Genomic_DNA"/>
</dbReference>
<dbReference type="Gene3D" id="3.90.640.10">
    <property type="entry name" value="Actin, Chain A, domain 4"/>
    <property type="match status" value="1"/>
</dbReference>
<evidence type="ECO:0000256" key="4">
    <source>
        <dbReference type="ARBA" id="ARBA00022741"/>
    </source>
</evidence>
<evidence type="ECO:0000256" key="1">
    <source>
        <dbReference type="ARBA" id="ARBA00004319"/>
    </source>
</evidence>
<organism evidence="9">
    <name type="scientific">Perkinsus marinus (strain ATCC 50983 / TXsc)</name>
    <dbReference type="NCBI Taxonomy" id="423536"/>
    <lineage>
        <taxon>Eukaryota</taxon>
        <taxon>Sar</taxon>
        <taxon>Alveolata</taxon>
        <taxon>Perkinsozoa</taxon>
        <taxon>Perkinsea</taxon>
        <taxon>Perkinsida</taxon>
        <taxon>Perkinsidae</taxon>
        <taxon>Perkinsus</taxon>
    </lineage>
</organism>
<dbReference type="InterPro" id="IPR043129">
    <property type="entry name" value="ATPase_NBD"/>
</dbReference>
<dbReference type="PRINTS" id="PR00301">
    <property type="entry name" value="HEATSHOCK70"/>
</dbReference>
<dbReference type="GO" id="GO:0034663">
    <property type="term" value="C:endoplasmic reticulum chaperone complex"/>
    <property type="evidence" value="ECO:0007669"/>
    <property type="project" value="TreeGrafter"/>
</dbReference>
<keyword evidence="5" id="KW-0067">ATP-binding</keyword>
<evidence type="ECO:0000256" key="6">
    <source>
        <dbReference type="ARBA" id="ARBA00023186"/>
    </source>
</evidence>
<evidence type="ECO:0000313" key="9">
    <source>
        <dbReference type="Proteomes" id="UP000007800"/>
    </source>
</evidence>
<dbReference type="SUPFAM" id="SSF53067">
    <property type="entry name" value="Actin-like ATPase domain"/>
    <property type="match status" value="2"/>
</dbReference>
<comment type="subcellular location">
    <subcellularLocation>
        <location evidence="1">Endoplasmic reticulum lumen</location>
    </subcellularLocation>
</comment>
<evidence type="ECO:0000256" key="7">
    <source>
        <dbReference type="SAM" id="SignalP"/>
    </source>
</evidence>
<dbReference type="GO" id="GO:0005524">
    <property type="term" value="F:ATP binding"/>
    <property type="evidence" value="ECO:0007669"/>
    <property type="project" value="UniProtKB-KW"/>
</dbReference>
<dbReference type="OrthoDB" id="10262720at2759"/>
<dbReference type="GO" id="GO:0030968">
    <property type="term" value="P:endoplasmic reticulum unfolded protein response"/>
    <property type="evidence" value="ECO:0007669"/>
    <property type="project" value="TreeGrafter"/>
</dbReference>
<dbReference type="PROSITE" id="PS01036">
    <property type="entry name" value="HSP70_3"/>
    <property type="match status" value="1"/>
</dbReference>
<dbReference type="GO" id="GO:0140662">
    <property type="term" value="F:ATP-dependent protein folding chaperone"/>
    <property type="evidence" value="ECO:0007669"/>
    <property type="project" value="InterPro"/>
</dbReference>
<feature type="chain" id="PRO_5002953900" evidence="7">
    <location>
        <begin position="27"/>
        <end position="613"/>
    </location>
</feature>
<dbReference type="PANTHER" id="PTHR45639:SF3">
    <property type="entry name" value="HYPOXIA UP-REGULATED PROTEIN 1"/>
    <property type="match status" value="1"/>
</dbReference>
<dbReference type="GeneID" id="9061168"/>